<accession>A0A3Q9QWB0</accession>
<evidence type="ECO:0000313" key="1">
    <source>
        <dbReference type="EMBL" id="AZU61775.1"/>
    </source>
</evidence>
<reference evidence="1 2" key="1">
    <citation type="submission" date="2017-07" db="EMBL/GenBank/DDBJ databases">
        <title>The complete genome sequence of Bacillus mesonae strain H20-5, an efficient strain improving plant abiotic stress resistance.</title>
        <authorList>
            <person name="Kim S.Y."/>
            <person name="Song H."/>
            <person name="Sang M.K."/>
            <person name="Weon H.-Y."/>
            <person name="Song J."/>
        </authorList>
    </citation>
    <scope>NUCLEOTIDE SEQUENCE [LARGE SCALE GENOMIC DNA]</scope>
    <source>
        <strain evidence="1 2">H20-5</strain>
    </source>
</reference>
<evidence type="ECO:0000313" key="2">
    <source>
        <dbReference type="Proteomes" id="UP000282892"/>
    </source>
</evidence>
<sequence>MKGIYLINDRLILNGFSQEESISLQKEAILNYMSQKNIEILTLNPYQLNDYYTNFHALLYDLKMKQKQWDCFLYYSDHVVEDFIYTYPAKWVILKSFFNEVIAVENQNDLNIQRVI</sequence>
<organism evidence="1 2">
    <name type="scientific">Neobacillus mesonae</name>
    <dbReference type="NCBI Taxonomy" id="1193713"/>
    <lineage>
        <taxon>Bacteria</taxon>
        <taxon>Bacillati</taxon>
        <taxon>Bacillota</taxon>
        <taxon>Bacilli</taxon>
        <taxon>Bacillales</taxon>
        <taxon>Bacillaceae</taxon>
        <taxon>Neobacillus</taxon>
    </lineage>
</organism>
<dbReference type="AlphaFoldDB" id="A0A3Q9QWB0"/>
<dbReference type="RefSeq" id="WP_066397209.1">
    <property type="nucleotide sequence ID" value="NZ_CP022572.1"/>
</dbReference>
<dbReference type="Proteomes" id="UP000282892">
    <property type="component" value="Chromosome"/>
</dbReference>
<name>A0A3Q9QWB0_9BACI</name>
<proteinExistence type="predicted"/>
<gene>
    <name evidence="1" type="ORF">CHR53_11065</name>
</gene>
<dbReference type="OrthoDB" id="2871236at2"/>
<protein>
    <submittedName>
        <fullName evidence="1">Uncharacterized protein</fullName>
    </submittedName>
</protein>
<dbReference type="EMBL" id="CP022572">
    <property type="protein sequence ID" value="AZU61775.1"/>
    <property type="molecule type" value="Genomic_DNA"/>
</dbReference>
<dbReference type="KEGG" id="nmk:CHR53_11065"/>
<keyword evidence="2" id="KW-1185">Reference proteome</keyword>